<reference evidence="3" key="1">
    <citation type="journal article" date="2020" name="mSystems">
        <title>Genome- and Community-Level Interaction Insights into Carbon Utilization and Element Cycling Functions of Hydrothermarchaeota in Hydrothermal Sediment.</title>
        <authorList>
            <person name="Zhou Z."/>
            <person name="Liu Y."/>
            <person name="Xu W."/>
            <person name="Pan J."/>
            <person name="Luo Z.H."/>
            <person name="Li M."/>
        </authorList>
    </citation>
    <scope>NUCLEOTIDE SEQUENCE [LARGE SCALE GENOMIC DNA]</scope>
    <source>
        <strain evidence="3">SpSt-613</strain>
        <strain evidence="2">SpSt-669</strain>
    </source>
</reference>
<dbReference type="PIRSF" id="PIRSF000097">
    <property type="entry name" value="AKR"/>
    <property type="match status" value="1"/>
</dbReference>
<dbReference type="InterPro" id="IPR036812">
    <property type="entry name" value="NAD(P)_OxRdtase_dom_sf"/>
</dbReference>
<dbReference type="SUPFAM" id="SSF51430">
    <property type="entry name" value="NAD(P)-linked oxidoreductase"/>
    <property type="match status" value="1"/>
</dbReference>
<gene>
    <name evidence="3" type="ORF">ENT82_03695</name>
    <name evidence="2" type="ORF">ENU43_00205</name>
</gene>
<name>A0A7C4E116_CALS0</name>
<dbReference type="CDD" id="cd19072">
    <property type="entry name" value="AKR_AKR3F1-like"/>
    <property type="match status" value="1"/>
</dbReference>
<dbReference type="InterPro" id="IPR020471">
    <property type="entry name" value="AKR"/>
</dbReference>
<evidence type="ECO:0000259" key="1">
    <source>
        <dbReference type="Pfam" id="PF00248"/>
    </source>
</evidence>
<evidence type="ECO:0000313" key="2">
    <source>
        <dbReference type="EMBL" id="HGL40084.1"/>
    </source>
</evidence>
<dbReference type="Gene3D" id="3.20.20.100">
    <property type="entry name" value="NADP-dependent oxidoreductase domain"/>
    <property type="match status" value="1"/>
</dbReference>
<proteinExistence type="predicted"/>
<dbReference type="PANTHER" id="PTHR43638">
    <property type="entry name" value="OXIDOREDUCTASE, ALDO/KETO REDUCTASE FAMILY PROTEIN"/>
    <property type="match status" value="1"/>
</dbReference>
<evidence type="ECO:0000313" key="3">
    <source>
        <dbReference type="EMBL" id="HGN90218.1"/>
    </source>
</evidence>
<dbReference type="PROSITE" id="PS00062">
    <property type="entry name" value="ALDOKETO_REDUCTASE_2"/>
    <property type="match status" value="1"/>
</dbReference>
<comment type="caution">
    <text evidence="3">The sequence shown here is derived from an EMBL/GenBank/DDBJ whole genome shotgun (WGS) entry which is preliminary data.</text>
</comment>
<dbReference type="AlphaFoldDB" id="A0A7C4E116"/>
<organism evidence="3">
    <name type="scientific">Caldiarchaeum subterraneum</name>
    <dbReference type="NCBI Taxonomy" id="311458"/>
    <lineage>
        <taxon>Archaea</taxon>
        <taxon>Nitrososphaerota</taxon>
        <taxon>Candidatus Caldarchaeales</taxon>
        <taxon>Candidatus Caldarchaeaceae</taxon>
        <taxon>Candidatus Caldarchaeum</taxon>
    </lineage>
</organism>
<dbReference type="EMBL" id="DTAD01000034">
    <property type="protein sequence ID" value="HGN90218.1"/>
    <property type="molecule type" value="Genomic_DNA"/>
</dbReference>
<dbReference type="InterPro" id="IPR018170">
    <property type="entry name" value="Aldo/ket_reductase_CS"/>
</dbReference>
<protein>
    <submittedName>
        <fullName evidence="3">Aldo/keto reductase</fullName>
    </submittedName>
</protein>
<dbReference type="Pfam" id="PF00248">
    <property type="entry name" value="Aldo_ket_red"/>
    <property type="match status" value="1"/>
</dbReference>
<feature type="domain" description="NADP-dependent oxidoreductase" evidence="1">
    <location>
        <begin position="29"/>
        <end position="292"/>
    </location>
</feature>
<dbReference type="EMBL" id="DTCM01000003">
    <property type="protein sequence ID" value="HGL40084.1"/>
    <property type="molecule type" value="Genomic_DNA"/>
</dbReference>
<sequence>MRKPLSVPNICIQGLEKKQLGKSGEWVAAIGLGTWGIGGRETPDYSQDDQAIDAIRYAVELGMNHIDTAEIYGGGHSEELVGKALKTIPREEVFVATKVWPSNLRYDDVIKACRRSLERLQLKYVDLYMIHWPNPRIPVAETMHALEKLVKDGMVRYIGVSNFDVPLLQEAMEACRSEEIVSNQIIYSLENRENEREVIPFCEKNKITVVAYTPLGKGRIAAEAAKNTERGRALATLAKKYGKTPTQVALNWVIWKPHVITIPKAIRREHLEENAGGAGWRLAEEDYQLLSRAWR</sequence>
<dbReference type="PRINTS" id="PR00069">
    <property type="entry name" value="ALDKETRDTASE"/>
</dbReference>
<dbReference type="GO" id="GO:0016491">
    <property type="term" value="F:oxidoreductase activity"/>
    <property type="evidence" value="ECO:0007669"/>
    <property type="project" value="InterPro"/>
</dbReference>
<dbReference type="PANTHER" id="PTHR43638:SF3">
    <property type="entry name" value="ALDEHYDE REDUCTASE"/>
    <property type="match status" value="1"/>
</dbReference>
<accession>A0A7C4E116</accession>
<dbReference type="InterPro" id="IPR023210">
    <property type="entry name" value="NADP_OxRdtase_dom"/>
</dbReference>